<protein>
    <submittedName>
        <fullName evidence="2">Uncharacterized protein</fullName>
    </submittedName>
</protein>
<reference evidence="2 3" key="1">
    <citation type="journal article" date="2018" name="Nat. Ecol. Evol.">
        <title>Pezizomycetes genomes reveal the molecular basis of ectomycorrhizal truffle lifestyle.</title>
        <authorList>
            <person name="Murat C."/>
            <person name="Payen T."/>
            <person name="Noel B."/>
            <person name="Kuo A."/>
            <person name="Morin E."/>
            <person name="Chen J."/>
            <person name="Kohler A."/>
            <person name="Krizsan K."/>
            <person name="Balestrini R."/>
            <person name="Da Silva C."/>
            <person name="Montanini B."/>
            <person name="Hainaut M."/>
            <person name="Levati E."/>
            <person name="Barry K.W."/>
            <person name="Belfiori B."/>
            <person name="Cichocki N."/>
            <person name="Clum A."/>
            <person name="Dockter R.B."/>
            <person name="Fauchery L."/>
            <person name="Guy J."/>
            <person name="Iotti M."/>
            <person name="Le Tacon F."/>
            <person name="Lindquist E.A."/>
            <person name="Lipzen A."/>
            <person name="Malagnac F."/>
            <person name="Mello A."/>
            <person name="Molinier V."/>
            <person name="Miyauchi S."/>
            <person name="Poulain J."/>
            <person name="Riccioni C."/>
            <person name="Rubini A."/>
            <person name="Sitrit Y."/>
            <person name="Splivallo R."/>
            <person name="Traeger S."/>
            <person name="Wang M."/>
            <person name="Zifcakova L."/>
            <person name="Wipf D."/>
            <person name="Zambonelli A."/>
            <person name="Paolocci F."/>
            <person name="Nowrousian M."/>
            <person name="Ottonello S."/>
            <person name="Baldrian P."/>
            <person name="Spatafora J.W."/>
            <person name="Henrissat B."/>
            <person name="Nagy L.G."/>
            <person name="Aury J.M."/>
            <person name="Wincker P."/>
            <person name="Grigoriev I.V."/>
            <person name="Bonfante P."/>
            <person name="Martin F.M."/>
        </authorList>
    </citation>
    <scope>NUCLEOTIDE SEQUENCE [LARGE SCALE GENOMIC DNA]</scope>
    <source>
        <strain evidence="2 3">RN42</strain>
    </source>
</reference>
<evidence type="ECO:0000313" key="3">
    <source>
        <dbReference type="Proteomes" id="UP000275078"/>
    </source>
</evidence>
<proteinExistence type="predicted"/>
<gene>
    <name evidence="2" type="ORF">BJ508DRAFT_314369</name>
</gene>
<feature type="region of interest" description="Disordered" evidence="1">
    <location>
        <begin position="1"/>
        <end position="64"/>
    </location>
</feature>
<dbReference type="AlphaFoldDB" id="A0A3N4HFB6"/>
<dbReference type="Proteomes" id="UP000275078">
    <property type="component" value="Unassembled WGS sequence"/>
</dbReference>
<organism evidence="2 3">
    <name type="scientific">Ascobolus immersus RN42</name>
    <dbReference type="NCBI Taxonomy" id="1160509"/>
    <lineage>
        <taxon>Eukaryota</taxon>
        <taxon>Fungi</taxon>
        <taxon>Dikarya</taxon>
        <taxon>Ascomycota</taxon>
        <taxon>Pezizomycotina</taxon>
        <taxon>Pezizomycetes</taxon>
        <taxon>Pezizales</taxon>
        <taxon>Ascobolaceae</taxon>
        <taxon>Ascobolus</taxon>
    </lineage>
</organism>
<sequence length="311" mass="34487">MQKPIATPEQELDPMPAATPSVSTEPSRQPSARPSDPTSESQDTTDGPRANMQIQDQGTDRSIPSALSLDGTGLMNGLLSLESHKHVTWHPSERDDEAFDGRVRIQLLGFDGDFISPYITPQKLEVPIKRVLDVKIMEEWIDWMELVGVDEEVPAAAAYWKEVDLNGKPELGLQLLDWVAQGFELALRYAHMVAQKAPQIRKVIGADDPVVVLYYPPAFHTPEKEGFSLGKFDADNFFPVNGPFFAGRYNPLSKEDQDHFRETYTGSRMPDLTFAGGDSEKGGVETVMKDGEVVEKVVETEGVVYCCFIGL</sequence>
<evidence type="ECO:0000313" key="2">
    <source>
        <dbReference type="EMBL" id="RPA72853.1"/>
    </source>
</evidence>
<accession>A0A3N4HFB6</accession>
<dbReference type="EMBL" id="ML119843">
    <property type="protein sequence ID" value="RPA72853.1"/>
    <property type="molecule type" value="Genomic_DNA"/>
</dbReference>
<feature type="compositionally biased region" description="Polar residues" evidence="1">
    <location>
        <begin position="20"/>
        <end position="45"/>
    </location>
</feature>
<keyword evidence="3" id="KW-1185">Reference proteome</keyword>
<feature type="compositionally biased region" description="Polar residues" evidence="1">
    <location>
        <begin position="52"/>
        <end position="62"/>
    </location>
</feature>
<name>A0A3N4HFB6_ASCIM</name>
<evidence type="ECO:0000256" key="1">
    <source>
        <dbReference type="SAM" id="MobiDB-lite"/>
    </source>
</evidence>